<evidence type="ECO:0000313" key="2">
    <source>
        <dbReference type="EMBL" id="SNV63183.1"/>
    </source>
</evidence>
<evidence type="ECO:0000256" key="1">
    <source>
        <dbReference type="ARBA" id="ARBA00022825"/>
    </source>
</evidence>
<keyword evidence="3" id="KW-1185">Reference proteome</keyword>
<protein>
    <submittedName>
        <fullName evidence="2">Putative glutamyl-endopeptidase</fullName>
        <ecNumber evidence="2">3.4.21.19</ecNumber>
    </submittedName>
</protein>
<accession>A0A239YX77</accession>
<dbReference type="EC" id="3.4.21.19" evidence="2"/>
<dbReference type="EMBL" id="LT906462">
    <property type="protein sequence ID" value="SNV63183.1"/>
    <property type="molecule type" value="Genomic_DNA"/>
</dbReference>
<dbReference type="InterPro" id="IPR009003">
    <property type="entry name" value="Peptidase_S1_PA"/>
</dbReference>
<name>A0A239YX77_9STAP</name>
<evidence type="ECO:0000313" key="3">
    <source>
        <dbReference type="Proteomes" id="UP000242084"/>
    </source>
</evidence>
<proteinExistence type="predicted"/>
<organism evidence="2 3">
    <name type="scientific">Mammaliicoccus stepanovicii</name>
    <dbReference type="NCBI Taxonomy" id="643214"/>
    <lineage>
        <taxon>Bacteria</taxon>
        <taxon>Bacillati</taxon>
        <taxon>Bacillota</taxon>
        <taxon>Bacilli</taxon>
        <taxon>Bacillales</taxon>
        <taxon>Staphylococcaceae</taxon>
        <taxon>Mammaliicoccus</taxon>
    </lineage>
</organism>
<dbReference type="AlphaFoldDB" id="A0A239YX77"/>
<dbReference type="InterPro" id="IPR043504">
    <property type="entry name" value="Peptidase_S1_PA_chymotrypsin"/>
</dbReference>
<dbReference type="KEGG" id="sste:SAMEA4384403_0924"/>
<keyword evidence="1" id="KW-0720">Serine protease</keyword>
<keyword evidence="1" id="KW-0645">Protease</keyword>
<sequence length="236" mass="26255">MVNKKFIIMCLFGILIFSLNDKEVRADINNKDIVTDTLNGNHLFTSKFERANSSWCTAIAVGNNSFLTSAHCIEFKDSKEPLGYVYPALSGASMPLSYFAITEGITYKENSQVRVDDIAIVKSSDLNTSFNYYMKDKELKIKVVDKVDDLVGKNVYTIGYASDTGNNYQIKRRGAITKNWNNAFKVDVSASGGQSGSGLYLEDTNELIGILEGGDKNTAFFTPITKEIKTWIDNNK</sequence>
<keyword evidence="2" id="KW-0378">Hydrolase</keyword>
<dbReference type="SUPFAM" id="SSF50494">
    <property type="entry name" value="Trypsin-like serine proteases"/>
    <property type="match status" value="1"/>
</dbReference>
<dbReference type="Pfam" id="PF13365">
    <property type="entry name" value="Trypsin_2"/>
    <property type="match status" value="1"/>
</dbReference>
<reference evidence="2 3" key="1">
    <citation type="submission" date="2017-06" db="EMBL/GenBank/DDBJ databases">
        <authorList>
            <consortium name="Pathogen Informatics"/>
        </authorList>
    </citation>
    <scope>NUCLEOTIDE SEQUENCE [LARGE SCALE GENOMIC DNA]</scope>
    <source>
        <strain evidence="2 3">NCTC13839</strain>
    </source>
</reference>
<dbReference type="Gene3D" id="2.40.10.10">
    <property type="entry name" value="Trypsin-like serine proteases"/>
    <property type="match status" value="2"/>
</dbReference>
<dbReference type="GO" id="GO:0008236">
    <property type="term" value="F:serine-type peptidase activity"/>
    <property type="evidence" value="ECO:0007669"/>
    <property type="project" value="UniProtKB-KW"/>
</dbReference>
<dbReference type="Proteomes" id="UP000242084">
    <property type="component" value="Chromosome 1"/>
</dbReference>
<gene>
    <name evidence="2" type="primary">sspA_1</name>
    <name evidence="2" type="ORF">SAMEA4384403_00924</name>
</gene>